<dbReference type="EMBL" id="CM007899">
    <property type="protein sequence ID" value="OTG12718.1"/>
    <property type="molecule type" value="Genomic_DNA"/>
</dbReference>
<evidence type="ECO:0000256" key="8">
    <source>
        <dbReference type="ARBA" id="ARBA00022840"/>
    </source>
</evidence>
<dbReference type="EMBL" id="MNCJ02000329">
    <property type="protein sequence ID" value="KAF5770939.1"/>
    <property type="molecule type" value="Genomic_DNA"/>
</dbReference>
<dbReference type="PROSITE" id="PS00107">
    <property type="entry name" value="PROTEIN_KINASE_ATP"/>
    <property type="match status" value="1"/>
</dbReference>
<dbReference type="Gene3D" id="1.10.510.10">
    <property type="entry name" value="Transferase(Phosphotransferase) domain 1"/>
    <property type="match status" value="1"/>
</dbReference>
<reference evidence="16 18" key="1">
    <citation type="journal article" date="2017" name="Nature">
        <title>The sunflower genome provides insights into oil metabolism, flowering and Asterid evolution.</title>
        <authorList>
            <person name="Badouin H."/>
            <person name="Gouzy J."/>
            <person name="Grassa C.J."/>
            <person name="Murat F."/>
            <person name="Staton S.E."/>
            <person name="Cottret L."/>
            <person name="Lelandais-Briere C."/>
            <person name="Owens G.L."/>
            <person name="Carrere S."/>
            <person name="Mayjonade B."/>
            <person name="Legrand L."/>
            <person name="Gill N."/>
            <person name="Kane N.C."/>
            <person name="Bowers J.E."/>
            <person name="Hubner S."/>
            <person name="Bellec A."/>
            <person name="Berard A."/>
            <person name="Berges H."/>
            <person name="Blanchet N."/>
            <person name="Boniface M.C."/>
            <person name="Brunel D."/>
            <person name="Catrice O."/>
            <person name="Chaidir N."/>
            <person name="Claudel C."/>
            <person name="Donnadieu C."/>
            <person name="Faraut T."/>
            <person name="Fievet G."/>
            <person name="Helmstetter N."/>
            <person name="King M."/>
            <person name="Knapp S.J."/>
            <person name="Lai Z."/>
            <person name="Le Paslier M.C."/>
            <person name="Lippi Y."/>
            <person name="Lorenzon L."/>
            <person name="Mandel J.R."/>
            <person name="Marage G."/>
            <person name="Marchand G."/>
            <person name="Marquand E."/>
            <person name="Bret-Mestries E."/>
            <person name="Morien E."/>
            <person name="Nambeesan S."/>
            <person name="Nguyen T."/>
            <person name="Pegot-Espagnet P."/>
            <person name="Pouilly N."/>
            <person name="Raftis F."/>
            <person name="Sallet E."/>
            <person name="Schiex T."/>
            <person name="Thomas J."/>
            <person name="Vandecasteele C."/>
            <person name="Vares D."/>
            <person name="Vear F."/>
            <person name="Vautrin S."/>
            <person name="Crespi M."/>
            <person name="Mangin B."/>
            <person name="Burke J.M."/>
            <person name="Salse J."/>
            <person name="Munos S."/>
            <person name="Vincourt P."/>
            <person name="Rieseberg L.H."/>
            <person name="Langlade N.B."/>
        </authorList>
    </citation>
    <scope>NUCLEOTIDE SEQUENCE [LARGE SCALE GENOMIC DNA]</scope>
    <source>
        <strain evidence="18">cv. SF193</strain>
        <tissue evidence="16">Leaves</tissue>
    </source>
</reference>
<evidence type="ECO:0000256" key="1">
    <source>
        <dbReference type="ARBA" id="ARBA00004167"/>
    </source>
</evidence>
<evidence type="ECO:0000256" key="10">
    <source>
        <dbReference type="ARBA" id="ARBA00023136"/>
    </source>
</evidence>
<sequence length="541" mass="60391">MKINLAVRMLVLMVILLVHATCTKAIRCPNCGTTPVSYPLSTEPTCGHQSYKIRCDSGVLKFDTLNNTYSIKSIFPKNQTLVIHQPRLLPNTCVTADHTTYSIQLNASLQFTFSRINCTDHSIELTWVSPPEPPCKTDACCDSTATCKAASDGALRCFCKPRFHWDAIAGQCASDYTRIKPRRIILLAATMCSGVILILSVVFATTMLIRHHRIKAEEKQLAIEREKVVASSDGGKSARIFTTKEIKRATNNFSSSGLLGVGGFGEVYKGVLDCGTTVAVKCAKVGNTKGIDQVLNEVRILGQVNHKNLVHLIGCCIEKQPLLVYEFIPNGSLFYHLHDKKEQPLLTWSQRLSIAHDTAQGLAYLHFSASRPIYHRDVKSSNILLDHKMKAKVADFGLSRLAHTDLTHVTTCAQGTLGYLDPDYYWNYQLTDKSDVYSFGVLLLEILTCQKAIDFGRPTDDVNLVAYVKRMANEERLMDVIDPMLKTHATSLDIDSMKAFGFLAMICLEERRENRPTMKEVSEEIEYIMGVVDHRRDSSVS</sequence>
<dbReference type="GO" id="GO:0007166">
    <property type="term" value="P:cell surface receptor signaling pathway"/>
    <property type="evidence" value="ECO:0000318"/>
    <property type="project" value="GO_Central"/>
</dbReference>
<dbReference type="InterPro" id="IPR025287">
    <property type="entry name" value="WAK_GUB"/>
</dbReference>
<protein>
    <submittedName>
        <fullName evidence="17">Putative concanavalin A-like lectin/glucanase domain-containing protein</fullName>
    </submittedName>
</protein>
<dbReference type="Proteomes" id="UP000215914">
    <property type="component" value="Chromosome 10"/>
</dbReference>
<feature type="binding site" evidence="12">
    <location>
        <position position="281"/>
    </location>
    <ligand>
        <name>ATP</name>
        <dbReference type="ChEBI" id="CHEBI:30616"/>
    </ligand>
</feature>
<evidence type="ECO:0000313" key="17">
    <source>
        <dbReference type="EMBL" id="OTG12718.1"/>
    </source>
</evidence>
<dbReference type="PANTHER" id="PTHR46008">
    <property type="entry name" value="LEAF RUST 10 DISEASE-RESISTANCE LOCUS RECEPTOR-LIKE PROTEIN KINASE-LIKE 1.4"/>
    <property type="match status" value="1"/>
</dbReference>
<dbReference type="Pfam" id="PF13947">
    <property type="entry name" value="GUB_WAK_bind"/>
    <property type="match status" value="1"/>
</dbReference>
<evidence type="ECO:0000256" key="2">
    <source>
        <dbReference type="ARBA" id="ARBA00022527"/>
    </source>
</evidence>
<dbReference type="InterPro" id="IPR017441">
    <property type="entry name" value="Protein_kinase_ATP_BS"/>
</dbReference>
<feature type="domain" description="Protein kinase" evidence="15">
    <location>
        <begin position="253"/>
        <end position="528"/>
    </location>
</feature>
<dbReference type="OMA" id="RRQCRIR"/>
<dbReference type="SUPFAM" id="SSF56112">
    <property type="entry name" value="Protein kinase-like (PK-like)"/>
    <property type="match status" value="1"/>
</dbReference>
<dbReference type="GO" id="GO:0005524">
    <property type="term" value="F:ATP binding"/>
    <property type="evidence" value="ECO:0007669"/>
    <property type="project" value="UniProtKB-UniRule"/>
</dbReference>
<dbReference type="PROSITE" id="PS00108">
    <property type="entry name" value="PROTEIN_KINASE_ST"/>
    <property type="match status" value="1"/>
</dbReference>
<reference evidence="17" key="2">
    <citation type="submission" date="2017-02" db="EMBL/GenBank/DDBJ databases">
        <title>Sunflower complete genome.</title>
        <authorList>
            <person name="Langlade N."/>
            <person name="Munos S."/>
        </authorList>
    </citation>
    <scope>NUCLEOTIDE SEQUENCE [LARGE SCALE GENOMIC DNA]</scope>
    <source>
        <tissue evidence="17">Leaves</tissue>
    </source>
</reference>
<dbReference type="OrthoDB" id="1918322at2759"/>
<evidence type="ECO:0000313" key="18">
    <source>
        <dbReference type="Proteomes" id="UP000215914"/>
    </source>
</evidence>
<accession>A0A251TNL3</accession>
<dbReference type="GO" id="GO:0004674">
    <property type="term" value="F:protein serine/threonine kinase activity"/>
    <property type="evidence" value="ECO:0007669"/>
    <property type="project" value="UniProtKB-KW"/>
</dbReference>
<keyword evidence="8 12" id="KW-0067">ATP-binding</keyword>
<feature type="chain" id="PRO_5013259196" evidence="14">
    <location>
        <begin position="26"/>
        <end position="541"/>
    </location>
</feature>
<evidence type="ECO:0000256" key="7">
    <source>
        <dbReference type="ARBA" id="ARBA00022777"/>
    </source>
</evidence>
<dbReference type="FunFam" id="1.10.510.10:FF:000161">
    <property type="entry name" value="Wall-associated receptor kinase-like 20"/>
    <property type="match status" value="1"/>
</dbReference>
<keyword evidence="5 14" id="KW-0732">Signal</keyword>
<evidence type="ECO:0000259" key="15">
    <source>
        <dbReference type="PROSITE" id="PS50011"/>
    </source>
</evidence>
<dbReference type="Pfam" id="PF07714">
    <property type="entry name" value="PK_Tyr_Ser-Thr"/>
    <property type="match status" value="1"/>
</dbReference>
<dbReference type="InterPro" id="IPR001245">
    <property type="entry name" value="Ser-Thr/Tyr_kinase_cat_dom"/>
</dbReference>
<keyword evidence="18" id="KW-1185">Reference proteome</keyword>
<dbReference type="InterPro" id="IPR008271">
    <property type="entry name" value="Ser/Thr_kinase_AS"/>
</dbReference>
<comment type="subcellular location">
    <subcellularLocation>
        <location evidence="1">Membrane</location>
        <topology evidence="1">Single-pass membrane protein</topology>
    </subcellularLocation>
</comment>
<dbReference type="FunFam" id="3.30.200.20:FF:000162">
    <property type="entry name" value="Adenine nucleotide alpha hydrolase-like domain kinase"/>
    <property type="match status" value="1"/>
</dbReference>
<evidence type="ECO:0000256" key="13">
    <source>
        <dbReference type="SAM" id="Phobius"/>
    </source>
</evidence>
<reference evidence="16" key="3">
    <citation type="submission" date="2020-06" db="EMBL/GenBank/DDBJ databases">
        <title>Helianthus annuus Genome sequencing and assembly Release 2.</title>
        <authorList>
            <person name="Gouzy J."/>
            <person name="Langlade N."/>
            <person name="Munos S."/>
        </authorList>
    </citation>
    <scope>NUCLEOTIDE SEQUENCE</scope>
    <source>
        <tissue evidence="16">Leaves</tissue>
    </source>
</reference>
<dbReference type="InParanoid" id="A0A251TNL3"/>
<keyword evidence="4 13" id="KW-0812">Transmembrane</keyword>
<evidence type="ECO:0000256" key="9">
    <source>
        <dbReference type="ARBA" id="ARBA00022989"/>
    </source>
</evidence>
<dbReference type="GO" id="GO:0005886">
    <property type="term" value="C:plasma membrane"/>
    <property type="evidence" value="ECO:0000318"/>
    <property type="project" value="GO_Central"/>
</dbReference>
<keyword evidence="17" id="KW-0430">Lectin</keyword>
<dbReference type="PROSITE" id="PS50011">
    <property type="entry name" value="PROTEIN_KINASE_DOM"/>
    <property type="match status" value="1"/>
</dbReference>
<evidence type="ECO:0000256" key="14">
    <source>
        <dbReference type="SAM" id="SignalP"/>
    </source>
</evidence>
<keyword evidence="2" id="KW-0723">Serine/threonine-protein kinase</keyword>
<keyword evidence="11" id="KW-0325">Glycoprotein</keyword>
<evidence type="ECO:0000313" key="16">
    <source>
        <dbReference type="EMBL" id="KAF5770939.1"/>
    </source>
</evidence>
<keyword evidence="10 13" id="KW-0472">Membrane</keyword>
<dbReference type="SMART" id="SM00220">
    <property type="entry name" value="S_TKc"/>
    <property type="match status" value="1"/>
</dbReference>
<organism evidence="17 18">
    <name type="scientific">Helianthus annuus</name>
    <name type="common">Common sunflower</name>
    <dbReference type="NCBI Taxonomy" id="4232"/>
    <lineage>
        <taxon>Eukaryota</taxon>
        <taxon>Viridiplantae</taxon>
        <taxon>Streptophyta</taxon>
        <taxon>Embryophyta</taxon>
        <taxon>Tracheophyta</taxon>
        <taxon>Spermatophyta</taxon>
        <taxon>Magnoliopsida</taxon>
        <taxon>eudicotyledons</taxon>
        <taxon>Gunneridae</taxon>
        <taxon>Pentapetalae</taxon>
        <taxon>asterids</taxon>
        <taxon>campanulids</taxon>
        <taxon>Asterales</taxon>
        <taxon>Asteraceae</taxon>
        <taxon>Asteroideae</taxon>
        <taxon>Heliantheae alliance</taxon>
        <taxon>Heliantheae</taxon>
        <taxon>Helianthus</taxon>
    </lineage>
</organism>
<dbReference type="CDD" id="cd14066">
    <property type="entry name" value="STKc_IRAK"/>
    <property type="match status" value="1"/>
</dbReference>
<gene>
    <name evidence="17" type="ORF">HannXRQ_Chr10g0312711</name>
    <name evidence="16" type="ORF">HanXRQr2_Chr14g0665031</name>
</gene>
<evidence type="ECO:0000256" key="3">
    <source>
        <dbReference type="ARBA" id="ARBA00022679"/>
    </source>
</evidence>
<dbReference type="GO" id="GO:0030247">
    <property type="term" value="F:polysaccharide binding"/>
    <property type="evidence" value="ECO:0007669"/>
    <property type="project" value="InterPro"/>
</dbReference>
<proteinExistence type="predicted"/>
<keyword evidence="9 13" id="KW-1133">Transmembrane helix</keyword>
<feature type="transmembrane region" description="Helical" evidence="13">
    <location>
        <begin position="184"/>
        <end position="209"/>
    </location>
</feature>
<dbReference type="Gramene" id="mRNA:HanXRQr2_Chr14g0665031">
    <property type="protein sequence ID" value="mRNA:HanXRQr2_Chr14g0665031"/>
    <property type="gene ID" value="HanXRQr2_Chr14g0665031"/>
</dbReference>
<evidence type="ECO:0000256" key="11">
    <source>
        <dbReference type="ARBA" id="ARBA00023180"/>
    </source>
</evidence>
<evidence type="ECO:0000256" key="5">
    <source>
        <dbReference type="ARBA" id="ARBA00022729"/>
    </source>
</evidence>
<dbReference type="InterPro" id="IPR000719">
    <property type="entry name" value="Prot_kinase_dom"/>
</dbReference>
<keyword evidence="3 16" id="KW-0808">Transferase</keyword>
<feature type="signal peptide" evidence="14">
    <location>
        <begin position="1"/>
        <end position="25"/>
    </location>
</feature>
<evidence type="ECO:0000256" key="12">
    <source>
        <dbReference type="PROSITE-ProRule" id="PRU10141"/>
    </source>
</evidence>
<dbReference type="InterPro" id="IPR011009">
    <property type="entry name" value="Kinase-like_dom_sf"/>
</dbReference>
<keyword evidence="7" id="KW-0418">Kinase</keyword>
<dbReference type="Gene3D" id="3.30.200.20">
    <property type="entry name" value="Phosphorylase Kinase, domain 1"/>
    <property type="match status" value="1"/>
</dbReference>
<evidence type="ECO:0000256" key="6">
    <source>
        <dbReference type="ARBA" id="ARBA00022741"/>
    </source>
</evidence>
<name>A0A251TNL3_HELAN</name>
<evidence type="ECO:0000256" key="4">
    <source>
        <dbReference type="ARBA" id="ARBA00022692"/>
    </source>
</evidence>
<dbReference type="PANTHER" id="PTHR46008:SF25">
    <property type="entry name" value="PROTEIN KINASE DOMAIN-CONTAINING PROTEIN"/>
    <property type="match status" value="1"/>
</dbReference>
<dbReference type="AlphaFoldDB" id="A0A251TNL3"/>
<keyword evidence="6 12" id="KW-0547">Nucleotide-binding</keyword>